<reference evidence="2" key="1">
    <citation type="submission" date="2014-11" db="EMBL/GenBank/DDBJ databases">
        <authorList>
            <person name="Amaro Gonzalez C."/>
        </authorList>
    </citation>
    <scope>NUCLEOTIDE SEQUENCE</scope>
</reference>
<name>A0A0E9UUD5_ANGAN</name>
<feature type="compositionally biased region" description="Basic residues" evidence="1">
    <location>
        <begin position="28"/>
        <end position="38"/>
    </location>
</feature>
<sequence length="47" mass="5065">MVFPVPQVGGPLVTRISRSGSRPSLSGCRRRGCTHRGRPPNPGPRVQ</sequence>
<proteinExistence type="predicted"/>
<organism evidence="2">
    <name type="scientific">Anguilla anguilla</name>
    <name type="common">European freshwater eel</name>
    <name type="synonym">Muraena anguilla</name>
    <dbReference type="NCBI Taxonomy" id="7936"/>
    <lineage>
        <taxon>Eukaryota</taxon>
        <taxon>Metazoa</taxon>
        <taxon>Chordata</taxon>
        <taxon>Craniata</taxon>
        <taxon>Vertebrata</taxon>
        <taxon>Euteleostomi</taxon>
        <taxon>Actinopterygii</taxon>
        <taxon>Neopterygii</taxon>
        <taxon>Teleostei</taxon>
        <taxon>Anguilliformes</taxon>
        <taxon>Anguillidae</taxon>
        <taxon>Anguilla</taxon>
    </lineage>
</organism>
<feature type="region of interest" description="Disordered" evidence="1">
    <location>
        <begin position="1"/>
        <end position="47"/>
    </location>
</feature>
<reference evidence="2" key="2">
    <citation type="journal article" date="2015" name="Fish Shellfish Immunol.">
        <title>Early steps in the European eel (Anguilla anguilla)-Vibrio vulnificus interaction in the gills: Role of the RtxA13 toxin.</title>
        <authorList>
            <person name="Callol A."/>
            <person name="Pajuelo D."/>
            <person name="Ebbesson L."/>
            <person name="Teles M."/>
            <person name="MacKenzie S."/>
            <person name="Amaro C."/>
        </authorList>
    </citation>
    <scope>NUCLEOTIDE SEQUENCE</scope>
</reference>
<evidence type="ECO:0000313" key="2">
    <source>
        <dbReference type="EMBL" id="JAH68800.1"/>
    </source>
</evidence>
<evidence type="ECO:0000256" key="1">
    <source>
        <dbReference type="SAM" id="MobiDB-lite"/>
    </source>
</evidence>
<accession>A0A0E9UUD5</accession>
<dbReference type="EMBL" id="GBXM01039777">
    <property type="protein sequence ID" value="JAH68800.1"/>
    <property type="molecule type" value="Transcribed_RNA"/>
</dbReference>
<protein>
    <submittedName>
        <fullName evidence="2">Uncharacterized protein</fullName>
    </submittedName>
</protein>
<dbReference type="AlphaFoldDB" id="A0A0E9UUD5"/>